<accession>A0A9Q8ZA18</accession>
<dbReference type="EMBL" id="CP089277">
    <property type="protein sequence ID" value="USP79287.1"/>
    <property type="molecule type" value="Genomic_DNA"/>
</dbReference>
<dbReference type="AlphaFoldDB" id="A0A9Q8ZA18"/>
<dbReference type="Proteomes" id="UP001056012">
    <property type="component" value="Chromosome 4"/>
</dbReference>
<protein>
    <submittedName>
        <fullName evidence="2">Uncharacterized protein</fullName>
    </submittedName>
</protein>
<keyword evidence="3" id="KW-1185">Reference proteome</keyword>
<name>A0A9Q8ZA18_CURCL</name>
<reference evidence="2" key="1">
    <citation type="submission" date="2021-12" db="EMBL/GenBank/DDBJ databases">
        <title>Curvularia clavata genome.</title>
        <authorList>
            <person name="Cao Y."/>
        </authorList>
    </citation>
    <scope>NUCLEOTIDE SEQUENCE</scope>
    <source>
        <strain evidence="2">Yc1106</strain>
    </source>
</reference>
<sequence>MSFRQALAPRSIHVRIVPRPANLSESREIYRVLQKFGEINTFKSLRVRTLLLSTCFAKEIHLTVFQYEYQNPAENSAFAIYRDERSAQRALDASPLRFSLEKVGPSTTNPNQFHSAEEEEGGAEGHDQLGAVTEQTSPDQGMDMMLRPSQLANPSLRPASTTKPTPQPTPMPFESSPASPKQTTQTKWFQVTLDRSRVVHQDYIERQPFWKQFSPMRSMAQEDLAKTVPHPGLSDISKRPPNAHRTPARVLRIMNDYVENIMPTPRGIADGDHDDHTFERTRER</sequence>
<feature type="compositionally biased region" description="Polar residues" evidence="1">
    <location>
        <begin position="105"/>
        <end position="114"/>
    </location>
</feature>
<feature type="region of interest" description="Disordered" evidence="1">
    <location>
        <begin position="152"/>
        <end position="183"/>
    </location>
</feature>
<evidence type="ECO:0000256" key="1">
    <source>
        <dbReference type="SAM" id="MobiDB-lite"/>
    </source>
</evidence>
<gene>
    <name evidence="2" type="ORF">yc1106_06561</name>
</gene>
<proteinExistence type="predicted"/>
<feature type="region of interest" description="Disordered" evidence="1">
    <location>
        <begin position="263"/>
        <end position="284"/>
    </location>
</feature>
<dbReference type="VEuPathDB" id="FungiDB:yc1106_06561"/>
<dbReference type="OrthoDB" id="5367448at2759"/>
<organism evidence="2 3">
    <name type="scientific">Curvularia clavata</name>
    <dbReference type="NCBI Taxonomy" id="95742"/>
    <lineage>
        <taxon>Eukaryota</taxon>
        <taxon>Fungi</taxon>
        <taxon>Dikarya</taxon>
        <taxon>Ascomycota</taxon>
        <taxon>Pezizomycotina</taxon>
        <taxon>Dothideomycetes</taxon>
        <taxon>Pleosporomycetidae</taxon>
        <taxon>Pleosporales</taxon>
        <taxon>Pleosporineae</taxon>
        <taxon>Pleosporaceae</taxon>
        <taxon>Curvularia</taxon>
    </lineage>
</organism>
<feature type="region of interest" description="Disordered" evidence="1">
    <location>
        <begin position="101"/>
        <end position="126"/>
    </location>
</feature>
<evidence type="ECO:0000313" key="2">
    <source>
        <dbReference type="EMBL" id="USP79287.1"/>
    </source>
</evidence>
<feature type="compositionally biased region" description="Basic and acidic residues" evidence="1">
    <location>
        <begin position="269"/>
        <end position="284"/>
    </location>
</feature>
<evidence type="ECO:0000313" key="3">
    <source>
        <dbReference type="Proteomes" id="UP001056012"/>
    </source>
</evidence>